<keyword evidence="2" id="KW-1185">Reference proteome</keyword>
<evidence type="ECO:0000313" key="2">
    <source>
        <dbReference type="Proteomes" id="UP000076969"/>
    </source>
</evidence>
<sequence>MSSKLEEVLFEVRPYIEYYDRLKELVETLWEEATTEENFIELLNAEINRAEEPFKTDLRIFLQKFEVL</sequence>
<dbReference type="OrthoDB" id="86157at2157"/>
<dbReference type="STRING" id="1712654.A7C91_07350"/>
<protein>
    <submittedName>
        <fullName evidence="1">Uncharacterized protein</fullName>
    </submittedName>
</protein>
<dbReference type="Proteomes" id="UP000076969">
    <property type="component" value="Chromosome"/>
</dbReference>
<gene>
    <name evidence="1" type="ORF">A7C91_07350</name>
</gene>
<dbReference type="EMBL" id="CP015520">
    <property type="protein sequence ID" value="ANF23006.1"/>
    <property type="molecule type" value="Genomic_DNA"/>
</dbReference>
<dbReference type="RefSeq" id="WP_068666240.1">
    <property type="nucleotide sequence ID" value="NZ_CP015520.1"/>
</dbReference>
<accession>A0A172WI73</accession>
<name>A0A172WI73_9EURY</name>
<dbReference type="GeneID" id="28495998"/>
<dbReference type="AlphaFoldDB" id="A0A172WI73"/>
<evidence type="ECO:0000313" key="1">
    <source>
        <dbReference type="EMBL" id="ANF23006.1"/>
    </source>
</evidence>
<reference evidence="2" key="1">
    <citation type="journal article" date="2016" name="Syst. Appl. Microbiol.">
        <title>Thermococcus piezophilus sp. nov., a novel hyperthermophilic and piezophilic archaeon with a broad pressure range for growth, isolated from a deepest hydrothermal vent at the Mid-Cayman Rise.</title>
        <authorList>
            <person name="Dalmasso C."/>
            <person name="Oger P."/>
            <person name="Selva G."/>
            <person name="Courtine D."/>
            <person name="L'Haridon S."/>
            <person name="Garlaschelli A."/>
            <person name="Roussel E."/>
            <person name="Miyazaki J."/>
            <person name="Reveillaud J."/>
            <person name="Jebbar M."/>
            <person name="Takai K."/>
            <person name="Maignien L."/>
            <person name="Alain K."/>
        </authorList>
    </citation>
    <scope>NUCLEOTIDE SEQUENCE [LARGE SCALE GENOMIC DNA]</scope>
    <source>
        <strain evidence="2">CDGS</strain>
    </source>
</reference>
<organism evidence="1 2">
    <name type="scientific">Thermococcus piezophilus</name>
    <dbReference type="NCBI Taxonomy" id="1712654"/>
    <lineage>
        <taxon>Archaea</taxon>
        <taxon>Methanobacteriati</taxon>
        <taxon>Methanobacteriota</taxon>
        <taxon>Thermococci</taxon>
        <taxon>Thermococcales</taxon>
        <taxon>Thermococcaceae</taxon>
        <taxon>Thermococcus</taxon>
    </lineage>
</organism>
<proteinExistence type="predicted"/>
<dbReference type="KEGG" id="tpie:A7C91_07350"/>